<proteinExistence type="predicted"/>
<keyword evidence="1" id="KW-1133">Transmembrane helix</keyword>
<evidence type="ECO:0000256" key="1">
    <source>
        <dbReference type="SAM" id="Phobius"/>
    </source>
</evidence>
<organism evidence="2 3">
    <name type="scientific">Pseudoalteromonas denitrificans DSM 6059</name>
    <dbReference type="NCBI Taxonomy" id="1123010"/>
    <lineage>
        <taxon>Bacteria</taxon>
        <taxon>Pseudomonadati</taxon>
        <taxon>Pseudomonadota</taxon>
        <taxon>Gammaproteobacteria</taxon>
        <taxon>Alteromonadales</taxon>
        <taxon>Pseudoalteromonadaceae</taxon>
        <taxon>Pseudoalteromonas</taxon>
    </lineage>
</organism>
<protein>
    <submittedName>
        <fullName evidence="2">PepSY-associated TM region</fullName>
    </submittedName>
</protein>
<evidence type="ECO:0000313" key="3">
    <source>
        <dbReference type="Proteomes" id="UP000198862"/>
    </source>
</evidence>
<gene>
    <name evidence="2" type="ORF">SAMN02745724_01573</name>
</gene>
<reference evidence="2 3" key="1">
    <citation type="submission" date="2016-10" db="EMBL/GenBank/DDBJ databases">
        <authorList>
            <person name="de Groot N.N."/>
        </authorList>
    </citation>
    <scope>NUCLEOTIDE SEQUENCE [LARGE SCALE GENOMIC DNA]</scope>
    <source>
        <strain evidence="2 3">DSM 6059</strain>
    </source>
</reference>
<feature type="transmembrane region" description="Helical" evidence="1">
    <location>
        <begin position="201"/>
        <end position="222"/>
    </location>
</feature>
<evidence type="ECO:0000313" key="2">
    <source>
        <dbReference type="EMBL" id="SFC38548.1"/>
    </source>
</evidence>
<name>A0A1I1IW43_9GAMM</name>
<feature type="transmembrane region" description="Helical" evidence="1">
    <location>
        <begin position="12"/>
        <end position="34"/>
    </location>
</feature>
<keyword evidence="1" id="KW-0472">Membrane</keyword>
<keyword evidence="3" id="KW-1185">Reference proteome</keyword>
<dbReference type="RefSeq" id="WP_091982486.1">
    <property type="nucleotide sequence ID" value="NZ_FOLO01000008.1"/>
</dbReference>
<keyword evidence="1" id="KW-0812">Transmembrane</keyword>
<dbReference type="EMBL" id="FOLO01000008">
    <property type="protein sequence ID" value="SFC38548.1"/>
    <property type="molecule type" value="Genomic_DNA"/>
</dbReference>
<dbReference type="OrthoDB" id="9806195at2"/>
<sequence>MKLVKISRKLHKWLMLFLGLQFVIWSVTGAYMVIFDIDYIHGDSLVTNHQTSIDHKTIGISLEDVIKKYPDAQNISLAVLIDMPVYRFNVKNQNILLSAKNAELLSPINELMAVKLAKHHYSSDDDILEVALISQNPPFELSKRHLPAYRINFDALGSPSLYISASSGKLVTKRHEFWRLFDWMFRFHVADYEDGEPENLLLFWFAVFGILACLSGLVLTYFRVIKKQVEVS</sequence>
<dbReference type="STRING" id="1123010.SAMN02745724_01573"/>
<dbReference type="Proteomes" id="UP000198862">
    <property type="component" value="Unassembled WGS sequence"/>
</dbReference>
<accession>A0A1I1IW43</accession>
<dbReference type="AlphaFoldDB" id="A0A1I1IW43"/>